<dbReference type="CDD" id="cd14514">
    <property type="entry name" value="DUSP14-like"/>
    <property type="match status" value="1"/>
</dbReference>
<reference evidence="8" key="1">
    <citation type="submission" date="2016-06" db="UniProtKB">
        <authorList>
            <consortium name="WormBaseParasite"/>
        </authorList>
    </citation>
    <scope>IDENTIFICATION</scope>
</reference>
<sequence>MTPLTFRVNKAHSKITEVSPGLYVSGVTALKKELIKACRITLILNTTNEVPNLAQLGDVRCRKLWLEDSADQYTQDNFDVFCDEIDWTLASGGRVLIHSVRGVSRSAALCLAYLTKYRCRSLRDAYYFLASKRSLVCPNIGFWKQLIAFEQEVKGTNGSVRLIRDEEDLTKLIPDVYKFASIVLKESNRKRENSIRRDSLTKRFKPVLEPIPEDTENIIA</sequence>
<evidence type="ECO:0000259" key="5">
    <source>
        <dbReference type="PROSITE" id="PS50056"/>
    </source>
</evidence>
<dbReference type="WBParaSite" id="TCNE_0000103401-mRNA-1">
    <property type="protein sequence ID" value="TCNE_0000103401-mRNA-1"/>
    <property type="gene ID" value="TCNE_0000103401"/>
</dbReference>
<proteinExistence type="inferred from homology"/>
<accession>A0A183TXR5</accession>
<evidence type="ECO:0000313" key="6">
    <source>
        <dbReference type="EMBL" id="VDM25349.1"/>
    </source>
</evidence>
<comment type="similarity">
    <text evidence="1">Belongs to the protein-tyrosine phosphatase family. Non-receptor class dual specificity subfamily.</text>
</comment>
<dbReference type="AlphaFoldDB" id="A0A183TXR5"/>
<feature type="domain" description="Tyrosine-protein phosphatase" evidence="4">
    <location>
        <begin position="14"/>
        <end position="155"/>
    </location>
</feature>
<evidence type="ECO:0000256" key="2">
    <source>
        <dbReference type="ARBA" id="ARBA00022801"/>
    </source>
</evidence>
<dbReference type="EMBL" id="UYWY01000645">
    <property type="protein sequence ID" value="VDM25349.1"/>
    <property type="molecule type" value="Genomic_DNA"/>
</dbReference>
<evidence type="ECO:0000256" key="3">
    <source>
        <dbReference type="ARBA" id="ARBA00022912"/>
    </source>
</evidence>
<dbReference type="SUPFAM" id="SSF52799">
    <property type="entry name" value="(Phosphotyrosine protein) phosphatases II"/>
    <property type="match status" value="1"/>
</dbReference>
<organism evidence="7 8">
    <name type="scientific">Toxocara canis</name>
    <name type="common">Canine roundworm</name>
    <dbReference type="NCBI Taxonomy" id="6265"/>
    <lineage>
        <taxon>Eukaryota</taxon>
        <taxon>Metazoa</taxon>
        <taxon>Ecdysozoa</taxon>
        <taxon>Nematoda</taxon>
        <taxon>Chromadorea</taxon>
        <taxon>Rhabditida</taxon>
        <taxon>Spirurina</taxon>
        <taxon>Ascaridomorpha</taxon>
        <taxon>Ascaridoidea</taxon>
        <taxon>Toxocaridae</taxon>
        <taxon>Toxocara</taxon>
    </lineage>
</organism>
<dbReference type="InterPro" id="IPR000387">
    <property type="entry name" value="Tyr_Pase_dom"/>
</dbReference>
<dbReference type="InterPro" id="IPR052103">
    <property type="entry name" value="Dual_spec_Phospatases"/>
</dbReference>
<keyword evidence="2" id="KW-0378">Hydrolase</keyword>
<dbReference type="PANTHER" id="PTHR45961">
    <property type="entry name" value="IP21249P"/>
    <property type="match status" value="1"/>
</dbReference>
<dbReference type="PANTHER" id="PTHR45961:SF9">
    <property type="entry name" value="DUAL SPECIFICITY PROTEIN PHOSPHATASE 14"/>
    <property type="match status" value="1"/>
</dbReference>
<dbReference type="PROSITE" id="PS50056">
    <property type="entry name" value="TYR_PHOSPHATASE_2"/>
    <property type="match status" value="1"/>
</dbReference>
<dbReference type="InterPro" id="IPR029021">
    <property type="entry name" value="Prot-tyrosine_phosphatase-like"/>
</dbReference>
<evidence type="ECO:0000313" key="8">
    <source>
        <dbReference type="WBParaSite" id="TCNE_0000103401-mRNA-1"/>
    </source>
</evidence>
<protein>
    <submittedName>
        <fullName evidence="8">Dual specificity protein phosphatase 14</fullName>
    </submittedName>
</protein>
<dbReference type="InterPro" id="IPR000340">
    <property type="entry name" value="Dual-sp_phosphatase_cat-dom"/>
</dbReference>
<dbReference type="GO" id="GO:0005737">
    <property type="term" value="C:cytoplasm"/>
    <property type="evidence" value="ECO:0007669"/>
    <property type="project" value="TreeGrafter"/>
</dbReference>
<evidence type="ECO:0000259" key="4">
    <source>
        <dbReference type="PROSITE" id="PS50054"/>
    </source>
</evidence>
<keyword evidence="3" id="KW-0904">Protein phosphatase</keyword>
<dbReference type="Gene3D" id="3.90.190.10">
    <property type="entry name" value="Protein tyrosine phosphatase superfamily"/>
    <property type="match status" value="1"/>
</dbReference>
<feature type="domain" description="Tyrosine specific protein phosphatases" evidence="5">
    <location>
        <begin position="76"/>
        <end position="133"/>
    </location>
</feature>
<keyword evidence="7" id="KW-1185">Reference proteome</keyword>
<gene>
    <name evidence="6" type="ORF">TCNE_LOCUS1035</name>
</gene>
<dbReference type="Proteomes" id="UP000050794">
    <property type="component" value="Unassembled WGS sequence"/>
</dbReference>
<dbReference type="PROSITE" id="PS50054">
    <property type="entry name" value="TYR_PHOSPHATASE_DUAL"/>
    <property type="match status" value="1"/>
</dbReference>
<dbReference type="SMART" id="SM00195">
    <property type="entry name" value="DSPc"/>
    <property type="match status" value="1"/>
</dbReference>
<dbReference type="InterPro" id="IPR020422">
    <property type="entry name" value="TYR_PHOSPHATASE_DUAL_dom"/>
</dbReference>
<reference evidence="6 7" key="2">
    <citation type="submission" date="2018-11" db="EMBL/GenBank/DDBJ databases">
        <authorList>
            <consortium name="Pathogen Informatics"/>
        </authorList>
    </citation>
    <scope>NUCLEOTIDE SEQUENCE [LARGE SCALE GENOMIC DNA]</scope>
</reference>
<name>A0A183TXR5_TOXCA</name>
<evidence type="ECO:0000313" key="7">
    <source>
        <dbReference type="Proteomes" id="UP000050794"/>
    </source>
</evidence>
<evidence type="ECO:0000256" key="1">
    <source>
        <dbReference type="ARBA" id="ARBA00008601"/>
    </source>
</evidence>
<dbReference type="Pfam" id="PF00782">
    <property type="entry name" value="DSPc"/>
    <property type="match status" value="1"/>
</dbReference>
<dbReference type="GO" id="GO:0004721">
    <property type="term" value="F:phosphoprotein phosphatase activity"/>
    <property type="evidence" value="ECO:0007669"/>
    <property type="project" value="UniProtKB-KW"/>
</dbReference>